<dbReference type="OMA" id="NGWYHEN"/>
<dbReference type="PANTHER" id="PTHR47129:SF1">
    <property type="entry name" value="NMRA-LIKE DOMAIN-CONTAINING PROTEIN"/>
    <property type="match status" value="1"/>
</dbReference>
<dbReference type="AlphaFoldDB" id="F1A2Q8"/>
<dbReference type="PANTHER" id="PTHR47129">
    <property type="entry name" value="QUINONE OXIDOREDUCTASE 2"/>
    <property type="match status" value="1"/>
</dbReference>
<dbReference type="Gene3D" id="3.90.25.10">
    <property type="entry name" value="UDP-galactose 4-epimerase, domain 1"/>
    <property type="match status" value="1"/>
</dbReference>
<evidence type="ECO:0000313" key="3">
    <source>
        <dbReference type="Proteomes" id="UP000001064"/>
    </source>
</evidence>
<protein>
    <recommendedName>
        <fullName evidence="1">NmrA-like domain-containing protein</fullName>
    </recommendedName>
</protein>
<dbReference type="InterPro" id="IPR008030">
    <property type="entry name" value="NmrA-like"/>
</dbReference>
<dbReference type="InParanoid" id="F1A2Q8"/>
<dbReference type="CDD" id="cd05269">
    <property type="entry name" value="TMR_SDR_a"/>
    <property type="match status" value="1"/>
</dbReference>
<dbReference type="InterPro" id="IPR036291">
    <property type="entry name" value="NAD(P)-bd_dom_sf"/>
</dbReference>
<dbReference type="KEGG" id="dpp:DICPUDRAFT_42752"/>
<feature type="domain" description="NmrA-like" evidence="1">
    <location>
        <begin position="3"/>
        <end position="264"/>
    </location>
</feature>
<dbReference type="Proteomes" id="UP000001064">
    <property type="component" value="Unassembled WGS sequence"/>
</dbReference>
<gene>
    <name evidence="2" type="ORF">DICPUDRAFT_42752</name>
</gene>
<proteinExistence type="predicted"/>
<dbReference type="STRING" id="5786.F1A2Q8"/>
<dbReference type="VEuPathDB" id="AmoebaDB:DICPUDRAFT_42752"/>
<dbReference type="SUPFAM" id="SSF51735">
    <property type="entry name" value="NAD(P)-binding Rossmann-fold domains"/>
    <property type="match status" value="1"/>
</dbReference>
<dbReference type="InterPro" id="IPR052718">
    <property type="entry name" value="NmrA-type_oxidoreductase"/>
</dbReference>
<keyword evidence="3" id="KW-1185">Reference proteome</keyword>
<name>F1A2Q8_DICPU</name>
<evidence type="ECO:0000259" key="1">
    <source>
        <dbReference type="Pfam" id="PF05368"/>
    </source>
</evidence>
<dbReference type="OrthoDB" id="419598at2759"/>
<accession>F1A2Q8</accession>
<reference evidence="3" key="1">
    <citation type="journal article" date="2011" name="Genome Biol.">
        <title>Comparative genomics of the social amoebae Dictyostelium discoideum and Dictyostelium purpureum.</title>
        <authorList>
            <consortium name="US DOE Joint Genome Institute (JGI-PGF)"/>
            <person name="Sucgang R."/>
            <person name="Kuo A."/>
            <person name="Tian X."/>
            <person name="Salerno W."/>
            <person name="Parikh A."/>
            <person name="Feasley C.L."/>
            <person name="Dalin E."/>
            <person name="Tu H."/>
            <person name="Huang E."/>
            <person name="Barry K."/>
            <person name="Lindquist E."/>
            <person name="Shapiro H."/>
            <person name="Bruce D."/>
            <person name="Schmutz J."/>
            <person name="Salamov A."/>
            <person name="Fey P."/>
            <person name="Gaudet P."/>
            <person name="Anjard C."/>
            <person name="Babu M.M."/>
            <person name="Basu S."/>
            <person name="Bushmanova Y."/>
            <person name="van der Wel H."/>
            <person name="Katoh-Kurasawa M."/>
            <person name="Dinh C."/>
            <person name="Coutinho P.M."/>
            <person name="Saito T."/>
            <person name="Elias M."/>
            <person name="Schaap P."/>
            <person name="Kay R.R."/>
            <person name="Henrissat B."/>
            <person name="Eichinger L."/>
            <person name="Rivero F."/>
            <person name="Putnam N.H."/>
            <person name="West C.M."/>
            <person name="Loomis W.F."/>
            <person name="Chisholm R.L."/>
            <person name="Shaulsky G."/>
            <person name="Strassmann J.E."/>
            <person name="Queller D.C."/>
            <person name="Kuspa A."/>
            <person name="Grigoriev I.V."/>
        </authorList>
    </citation>
    <scope>NUCLEOTIDE SEQUENCE [LARGE SCALE GENOMIC DNA]</scope>
    <source>
        <strain evidence="3">QSDP1</strain>
    </source>
</reference>
<dbReference type="Pfam" id="PF05368">
    <property type="entry name" value="NmrA"/>
    <property type="match status" value="1"/>
</dbReference>
<evidence type="ECO:0000313" key="2">
    <source>
        <dbReference type="EMBL" id="EGC29524.1"/>
    </source>
</evidence>
<dbReference type="eggNOG" id="ENOG502S5T1">
    <property type="taxonomic scope" value="Eukaryota"/>
</dbReference>
<dbReference type="GeneID" id="10505265"/>
<sequence length="293" mass="32599">MSILVTGASGKFGTISINLLLEKGVEKNKIIALGRDESKLEQFKEKGIQTRKADYNNYEELLSAFKGVEKLLFVSSNEVEIRTKQHQDVVKAAKEAGVKYIAYTSMIRKTGDGSSPVAFVETAHIETEKFIKESGIPYAILKNALYTDTLTEYFFGPDTLTNGIFFPLEQGSSNYATRRDLAEATINVILSSDQHQNKEYTLTGRDSPTLNDAIKVLSEIAGKELPYVSPDIDTYKKTVAGFGTPTHYINFLVAFALAIKAGEFSTDQSDLPKLLGKEQQSLENYLIEFYKKN</sequence>
<dbReference type="EMBL" id="GL871421">
    <property type="protein sequence ID" value="EGC29524.1"/>
    <property type="molecule type" value="Genomic_DNA"/>
</dbReference>
<dbReference type="Gene3D" id="3.40.50.720">
    <property type="entry name" value="NAD(P)-binding Rossmann-like Domain"/>
    <property type="match status" value="1"/>
</dbReference>
<dbReference type="RefSeq" id="XP_003293950.1">
    <property type="nucleotide sequence ID" value="XM_003293902.1"/>
</dbReference>
<organism evidence="2 3">
    <name type="scientific">Dictyostelium purpureum</name>
    <name type="common">Slime mold</name>
    <dbReference type="NCBI Taxonomy" id="5786"/>
    <lineage>
        <taxon>Eukaryota</taxon>
        <taxon>Amoebozoa</taxon>
        <taxon>Evosea</taxon>
        <taxon>Eumycetozoa</taxon>
        <taxon>Dictyostelia</taxon>
        <taxon>Dictyosteliales</taxon>
        <taxon>Dictyosteliaceae</taxon>
        <taxon>Dictyostelium</taxon>
    </lineage>
</organism>